<gene>
    <name evidence="1" type="ORF">CK203_038560</name>
</gene>
<comment type="caution">
    <text evidence="1">The sequence shown here is derived from an EMBL/GenBank/DDBJ whole genome shotgun (WGS) entry which is preliminary data.</text>
</comment>
<protein>
    <submittedName>
        <fullName evidence="1">Uncharacterized protein</fullName>
    </submittedName>
</protein>
<reference evidence="1 2" key="1">
    <citation type="journal article" date="2018" name="PLoS Genet.">
        <title>Population sequencing reveals clonal diversity and ancestral inbreeding in the grapevine cultivar Chardonnay.</title>
        <authorList>
            <person name="Roach M.J."/>
            <person name="Johnson D.L."/>
            <person name="Bohlmann J."/>
            <person name="van Vuuren H.J."/>
            <person name="Jones S.J."/>
            <person name="Pretorius I.S."/>
            <person name="Schmidt S.A."/>
            <person name="Borneman A.R."/>
        </authorList>
    </citation>
    <scope>NUCLEOTIDE SEQUENCE [LARGE SCALE GENOMIC DNA]</scope>
    <source>
        <strain evidence="2">cv. Chardonnay</strain>
        <tissue evidence="1">Leaf</tissue>
    </source>
</reference>
<dbReference type="AlphaFoldDB" id="A0A438I3Y5"/>
<organism evidence="1 2">
    <name type="scientific">Vitis vinifera</name>
    <name type="common">Grape</name>
    <dbReference type="NCBI Taxonomy" id="29760"/>
    <lineage>
        <taxon>Eukaryota</taxon>
        <taxon>Viridiplantae</taxon>
        <taxon>Streptophyta</taxon>
        <taxon>Embryophyta</taxon>
        <taxon>Tracheophyta</taxon>
        <taxon>Spermatophyta</taxon>
        <taxon>Magnoliopsida</taxon>
        <taxon>eudicotyledons</taxon>
        <taxon>Gunneridae</taxon>
        <taxon>Pentapetalae</taxon>
        <taxon>rosids</taxon>
        <taxon>Vitales</taxon>
        <taxon>Vitaceae</taxon>
        <taxon>Viteae</taxon>
        <taxon>Vitis</taxon>
    </lineage>
</organism>
<evidence type="ECO:0000313" key="1">
    <source>
        <dbReference type="EMBL" id="RVW91415.1"/>
    </source>
</evidence>
<dbReference type="EMBL" id="QGNW01000145">
    <property type="protein sequence ID" value="RVW91415.1"/>
    <property type="molecule type" value="Genomic_DNA"/>
</dbReference>
<name>A0A438I3Y5_VITVI</name>
<proteinExistence type="predicted"/>
<accession>A0A438I3Y5</accession>
<dbReference type="Proteomes" id="UP000288805">
    <property type="component" value="Unassembled WGS sequence"/>
</dbReference>
<sequence>MVLDSNPATNNTLNLPGVGCCGVVSTLRAILYQLPSTVFLLFYPKDCLNRGGNFWPSLQIQLEAKPKPLPDVNTHHLIVGLDLCFKIILCGLQGTLGDRLYALCLIPRRLPRHCLFEFRRVANLYFLMISILSTTPIRYAKSN</sequence>
<evidence type="ECO:0000313" key="2">
    <source>
        <dbReference type="Proteomes" id="UP000288805"/>
    </source>
</evidence>